<gene>
    <name evidence="2" type="ORF">NDU88_004575</name>
</gene>
<accession>A0AAV7QGJ8</accession>
<name>A0AAV7QGJ8_PLEWA</name>
<keyword evidence="3" id="KW-1185">Reference proteome</keyword>
<feature type="compositionally biased region" description="Gly residues" evidence="1">
    <location>
        <begin position="14"/>
        <end position="23"/>
    </location>
</feature>
<evidence type="ECO:0000313" key="2">
    <source>
        <dbReference type="EMBL" id="KAJ1138184.1"/>
    </source>
</evidence>
<feature type="region of interest" description="Disordered" evidence="1">
    <location>
        <begin position="1"/>
        <end position="82"/>
    </location>
</feature>
<protein>
    <submittedName>
        <fullName evidence="2">Uncharacterized protein</fullName>
    </submittedName>
</protein>
<evidence type="ECO:0000313" key="3">
    <source>
        <dbReference type="Proteomes" id="UP001066276"/>
    </source>
</evidence>
<reference evidence="2" key="1">
    <citation type="journal article" date="2022" name="bioRxiv">
        <title>Sequencing and chromosome-scale assembly of the giantPleurodeles waltlgenome.</title>
        <authorList>
            <person name="Brown T."/>
            <person name="Elewa A."/>
            <person name="Iarovenko S."/>
            <person name="Subramanian E."/>
            <person name="Araus A.J."/>
            <person name="Petzold A."/>
            <person name="Susuki M."/>
            <person name="Suzuki K.-i.T."/>
            <person name="Hayashi T."/>
            <person name="Toyoda A."/>
            <person name="Oliveira C."/>
            <person name="Osipova E."/>
            <person name="Leigh N.D."/>
            <person name="Simon A."/>
            <person name="Yun M.H."/>
        </authorList>
    </citation>
    <scope>NUCLEOTIDE SEQUENCE</scope>
    <source>
        <strain evidence="2">20211129_DDA</strain>
        <tissue evidence="2">Liver</tissue>
    </source>
</reference>
<sequence length="110" mass="12012">MRRLHHREGERGRGGSAGPGGGPARQCRPLRDPPSTTHRTPQLLAGASRPEHHLSSCPTFPQTTGSRAPLVSPSGERRRVPGTVGVLDLHRRLQRRRTGFLVGPKTDPTY</sequence>
<proteinExistence type="predicted"/>
<comment type="caution">
    <text evidence="2">The sequence shown here is derived from an EMBL/GenBank/DDBJ whole genome shotgun (WGS) entry which is preliminary data.</text>
</comment>
<dbReference type="Proteomes" id="UP001066276">
    <property type="component" value="Chromosome 6"/>
</dbReference>
<organism evidence="2 3">
    <name type="scientific">Pleurodeles waltl</name>
    <name type="common">Iberian ribbed newt</name>
    <dbReference type="NCBI Taxonomy" id="8319"/>
    <lineage>
        <taxon>Eukaryota</taxon>
        <taxon>Metazoa</taxon>
        <taxon>Chordata</taxon>
        <taxon>Craniata</taxon>
        <taxon>Vertebrata</taxon>
        <taxon>Euteleostomi</taxon>
        <taxon>Amphibia</taxon>
        <taxon>Batrachia</taxon>
        <taxon>Caudata</taxon>
        <taxon>Salamandroidea</taxon>
        <taxon>Salamandridae</taxon>
        <taxon>Pleurodelinae</taxon>
        <taxon>Pleurodeles</taxon>
    </lineage>
</organism>
<dbReference type="EMBL" id="JANPWB010000010">
    <property type="protein sequence ID" value="KAJ1138184.1"/>
    <property type="molecule type" value="Genomic_DNA"/>
</dbReference>
<dbReference type="AlphaFoldDB" id="A0AAV7QGJ8"/>
<feature type="compositionally biased region" description="Polar residues" evidence="1">
    <location>
        <begin position="56"/>
        <end position="66"/>
    </location>
</feature>
<evidence type="ECO:0000256" key="1">
    <source>
        <dbReference type="SAM" id="MobiDB-lite"/>
    </source>
</evidence>